<dbReference type="PANTHER" id="PTHR39327:SF1">
    <property type="entry name" value="BLR5470 PROTEIN"/>
    <property type="match status" value="1"/>
</dbReference>
<comment type="caution">
    <text evidence="1">The sequence shown here is derived from an EMBL/GenBank/DDBJ whole genome shotgun (WGS) entry which is preliminary data.</text>
</comment>
<proteinExistence type="predicted"/>
<dbReference type="PANTHER" id="PTHR39327">
    <property type="match status" value="1"/>
</dbReference>
<dbReference type="RefSeq" id="WP_119853548.1">
    <property type="nucleotide sequence ID" value="NZ_QYSE01000003.1"/>
</dbReference>
<dbReference type="Pfam" id="PF06035">
    <property type="entry name" value="Peptidase_C93"/>
    <property type="match status" value="1"/>
</dbReference>
<dbReference type="InterPro" id="IPR038765">
    <property type="entry name" value="Papain-like_cys_pep_sf"/>
</dbReference>
<name>A0A3A3EHM9_9GAMM</name>
<gene>
    <name evidence="1" type="ORF">D4741_14850</name>
</gene>
<accession>A0A3A3EHM9</accession>
<sequence>MLSKARIFACRFIGRYRFLSSSIVILFCVTSGALAERLVIEFSTFIQQMQQRYGATRVTVARQWQGMLQHAQNLPEQQQILVVNDFFARSLRYQTDIQLWKQNDYWATPLETMGTGLGDCEDYAIAKYVSLRALGISDTKLRLIYVKAQLPGTSKTQAHMVLGYYSQPNAQPLILDSLIVKVLPAAKRTDLSPVFSFNSKGLWANNSAQSVADPTARLSRWRHILEQTRKEGVKW</sequence>
<protein>
    <submittedName>
        <fullName evidence="1">Transglutaminase</fullName>
    </submittedName>
</protein>
<dbReference type="Gene3D" id="3.10.620.30">
    <property type="match status" value="1"/>
</dbReference>
<evidence type="ECO:0000313" key="1">
    <source>
        <dbReference type="EMBL" id="RJF34656.1"/>
    </source>
</evidence>
<dbReference type="EMBL" id="QYSE01000003">
    <property type="protein sequence ID" value="RJF34656.1"/>
    <property type="molecule type" value="Genomic_DNA"/>
</dbReference>
<dbReference type="InterPro" id="IPR010319">
    <property type="entry name" value="Transglutaminase-like_Cys_pept"/>
</dbReference>
<reference evidence="1 2" key="1">
    <citation type="submission" date="2018-09" db="EMBL/GenBank/DDBJ databases">
        <title>Identification of marine bacteria producing industrial enzymes.</title>
        <authorList>
            <person name="Cheng T.H."/>
            <person name="Saidin J."/>
            <person name="Muhd D.D."/>
            <person name="Isa M.N.M."/>
            <person name="Bakar M.F.A."/>
            <person name="Ismail N."/>
        </authorList>
    </citation>
    <scope>NUCLEOTIDE SEQUENCE [LARGE SCALE GENOMIC DNA]</scope>
    <source>
        <strain evidence="1 2">MNAD 1.6</strain>
    </source>
</reference>
<dbReference type="SUPFAM" id="SSF54001">
    <property type="entry name" value="Cysteine proteinases"/>
    <property type="match status" value="1"/>
</dbReference>
<dbReference type="Proteomes" id="UP000265938">
    <property type="component" value="Unassembled WGS sequence"/>
</dbReference>
<organism evidence="1 2">
    <name type="scientific">Pseudoalteromonas gelatinilytica</name>
    <dbReference type="NCBI Taxonomy" id="1703256"/>
    <lineage>
        <taxon>Bacteria</taxon>
        <taxon>Pseudomonadati</taxon>
        <taxon>Pseudomonadota</taxon>
        <taxon>Gammaproteobacteria</taxon>
        <taxon>Alteromonadales</taxon>
        <taxon>Pseudoalteromonadaceae</taxon>
        <taxon>Pseudoalteromonas</taxon>
    </lineage>
</organism>
<dbReference type="AlphaFoldDB" id="A0A3A3EHM9"/>
<evidence type="ECO:0000313" key="2">
    <source>
        <dbReference type="Proteomes" id="UP000265938"/>
    </source>
</evidence>